<protein>
    <submittedName>
        <fullName evidence="2">Uncharacterized protein</fullName>
    </submittedName>
</protein>
<reference evidence="2" key="2">
    <citation type="journal article" date="2015" name="Data Brief">
        <title>Shoot transcriptome of the giant reed, Arundo donax.</title>
        <authorList>
            <person name="Barrero R.A."/>
            <person name="Guerrero F.D."/>
            <person name="Moolhuijzen P."/>
            <person name="Goolsby J.A."/>
            <person name="Tidwell J."/>
            <person name="Bellgard S.E."/>
            <person name="Bellgard M.I."/>
        </authorList>
    </citation>
    <scope>NUCLEOTIDE SEQUENCE</scope>
    <source>
        <tissue evidence="2">Shoot tissue taken approximately 20 cm above the soil surface</tissue>
    </source>
</reference>
<evidence type="ECO:0000256" key="1">
    <source>
        <dbReference type="SAM" id="SignalP"/>
    </source>
</evidence>
<organism evidence="2">
    <name type="scientific">Arundo donax</name>
    <name type="common">Giant reed</name>
    <name type="synonym">Donax arundinaceus</name>
    <dbReference type="NCBI Taxonomy" id="35708"/>
    <lineage>
        <taxon>Eukaryota</taxon>
        <taxon>Viridiplantae</taxon>
        <taxon>Streptophyta</taxon>
        <taxon>Embryophyta</taxon>
        <taxon>Tracheophyta</taxon>
        <taxon>Spermatophyta</taxon>
        <taxon>Magnoliopsida</taxon>
        <taxon>Liliopsida</taxon>
        <taxon>Poales</taxon>
        <taxon>Poaceae</taxon>
        <taxon>PACMAD clade</taxon>
        <taxon>Arundinoideae</taxon>
        <taxon>Arundineae</taxon>
        <taxon>Arundo</taxon>
    </lineage>
</organism>
<keyword evidence="1" id="KW-0732">Signal</keyword>
<feature type="signal peptide" evidence="1">
    <location>
        <begin position="1"/>
        <end position="29"/>
    </location>
</feature>
<reference evidence="2" key="1">
    <citation type="submission" date="2014-09" db="EMBL/GenBank/DDBJ databases">
        <authorList>
            <person name="Magalhaes I.L.F."/>
            <person name="Oliveira U."/>
            <person name="Santos F.R."/>
            <person name="Vidigal T.H.D.A."/>
            <person name="Brescovit A.D."/>
            <person name="Santos A.J."/>
        </authorList>
    </citation>
    <scope>NUCLEOTIDE SEQUENCE</scope>
    <source>
        <tissue evidence="2">Shoot tissue taken approximately 20 cm above the soil surface</tissue>
    </source>
</reference>
<accession>A0A0A8YC74</accession>
<name>A0A0A8YC74_ARUDO</name>
<dbReference type="AlphaFoldDB" id="A0A0A8YC74"/>
<dbReference type="EMBL" id="GBRH01274830">
    <property type="protein sequence ID" value="JAD23065.1"/>
    <property type="molecule type" value="Transcribed_RNA"/>
</dbReference>
<proteinExistence type="predicted"/>
<feature type="chain" id="PRO_5002059664" evidence="1">
    <location>
        <begin position="30"/>
        <end position="54"/>
    </location>
</feature>
<evidence type="ECO:0000313" key="2">
    <source>
        <dbReference type="EMBL" id="JAD23065.1"/>
    </source>
</evidence>
<sequence>MISYSCVLGRGPLLSICLILHACETETTACEDMLVKYVQNFIFSLTFGNCTCAF</sequence>